<dbReference type="InterPro" id="IPR018490">
    <property type="entry name" value="cNMP-bd_dom_sf"/>
</dbReference>
<proteinExistence type="predicted"/>
<gene>
    <name evidence="2" type="ORF">GCM10023091_14290</name>
</gene>
<sequence length="194" mass="22506">MNELFQNLELHVPLSQQVREDISRFFTTVTVPAQTRLILAGQLHPPLYYVREGVLRNFEVFDEKESTNWFFKKGDFAFSMESLLLGKPSEGHLESCVEATLYSISKADFWALVQKYDSIRNLSNMLAGIYLREAKKHVHYSIHLSAWQRYRLFLADNPYIANRVQSNHVASFLGIFPGSVSRFRRRISTEDSLP</sequence>
<name>A0ABP8LVC5_9BACT</name>
<dbReference type="Gene3D" id="2.60.120.10">
    <property type="entry name" value="Jelly Rolls"/>
    <property type="match status" value="1"/>
</dbReference>
<organism evidence="2 3">
    <name type="scientific">Ravibacter arvi</name>
    <dbReference type="NCBI Taxonomy" id="2051041"/>
    <lineage>
        <taxon>Bacteria</taxon>
        <taxon>Pseudomonadati</taxon>
        <taxon>Bacteroidota</taxon>
        <taxon>Cytophagia</taxon>
        <taxon>Cytophagales</taxon>
        <taxon>Spirosomataceae</taxon>
        <taxon>Ravibacter</taxon>
    </lineage>
</organism>
<dbReference type="SUPFAM" id="SSF51206">
    <property type="entry name" value="cAMP-binding domain-like"/>
    <property type="match status" value="1"/>
</dbReference>
<feature type="domain" description="Cyclic nucleotide-binding" evidence="1">
    <location>
        <begin position="29"/>
        <end position="116"/>
    </location>
</feature>
<accession>A0ABP8LVC5</accession>
<evidence type="ECO:0000313" key="2">
    <source>
        <dbReference type="EMBL" id="GAA4436417.1"/>
    </source>
</evidence>
<dbReference type="Proteomes" id="UP001501508">
    <property type="component" value="Unassembled WGS sequence"/>
</dbReference>
<dbReference type="EMBL" id="BAABEY010000015">
    <property type="protein sequence ID" value="GAA4436417.1"/>
    <property type="molecule type" value="Genomic_DNA"/>
</dbReference>
<evidence type="ECO:0000259" key="1">
    <source>
        <dbReference type="Pfam" id="PF00027"/>
    </source>
</evidence>
<dbReference type="RefSeq" id="WP_345027618.1">
    <property type="nucleotide sequence ID" value="NZ_BAABEY010000015.1"/>
</dbReference>
<dbReference type="Pfam" id="PF00027">
    <property type="entry name" value="cNMP_binding"/>
    <property type="match status" value="1"/>
</dbReference>
<protein>
    <recommendedName>
        <fullName evidence="1">Cyclic nucleotide-binding domain-containing protein</fullName>
    </recommendedName>
</protein>
<evidence type="ECO:0000313" key="3">
    <source>
        <dbReference type="Proteomes" id="UP001501508"/>
    </source>
</evidence>
<dbReference type="CDD" id="cd00038">
    <property type="entry name" value="CAP_ED"/>
    <property type="match status" value="1"/>
</dbReference>
<comment type="caution">
    <text evidence="2">The sequence shown here is derived from an EMBL/GenBank/DDBJ whole genome shotgun (WGS) entry which is preliminary data.</text>
</comment>
<dbReference type="InterPro" id="IPR014710">
    <property type="entry name" value="RmlC-like_jellyroll"/>
</dbReference>
<dbReference type="InterPro" id="IPR000595">
    <property type="entry name" value="cNMP-bd_dom"/>
</dbReference>
<reference evidence="3" key="1">
    <citation type="journal article" date="2019" name="Int. J. Syst. Evol. Microbiol.">
        <title>The Global Catalogue of Microorganisms (GCM) 10K type strain sequencing project: providing services to taxonomists for standard genome sequencing and annotation.</title>
        <authorList>
            <consortium name="The Broad Institute Genomics Platform"/>
            <consortium name="The Broad Institute Genome Sequencing Center for Infectious Disease"/>
            <person name="Wu L."/>
            <person name="Ma J."/>
        </authorList>
    </citation>
    <scope>NUCLEOTIDE SEQUENCE [LARGE SCALE GENOMIC DNA]</scope>
    <source>
        <strain evidence="3">JCM 31920</strain>
    </source>
</reference>
<keyword evidence="3" id="KW-1185">Reference proteome</keyword>